<dbReference type="InterPro" id="IPR009875">
    <property type="entry name" value="PilZ_domain"/>
</dbReference>
<feature type="domain" description="Type III secretion system flagellar brake protein YcgR PilZN" evidence="2">
    <location>
        <begin position="12"/>
        <end position="88"/>
    </location>
</feature>
<accession>A0A6N3GWW0</accession>
<dbReference type="AlphaFoldDB" id="A0A6N3GWW0"/>
<feature type="domain" description="PilZ" evidence="1">
    <location>
        <begin position="95"/>
        <end position="199"/>
    </location>
</feature>
<sequence length="209" mass="24538">MKKFKLEINGNIQILDGEVAYKSNLQDVSENYLLIDIPVNNGIYLTMNDNDEIEAEYYVDRGSYYKFNCRVLGRTKEGKLNLYRLSKPYNIIKIQRRNFVRVDMVEYAFYNLPNDNKEETWKKGIILDLSGGGMKIKTEEKLSLRDRVTVNIFIGENEKVQVVGEAVRVEKINTNEYICGLKFKEISERTRDKIIQKVFEQMRKQRGLV</sequence>
<keyword evidence="3" id="KW-0969">Cilium</keyword>
<protein>
    <submittedName>
        <fullName evidence="3">Flagellar brake protein YcgR</fullName>
    </submittedName>
</protein>
<evidence type="ECO:0000259" key="1">
    <source>
        <dbReference type="Pfam" id="PF07238"/>
    </source>
</evidence>
<dbReference type="GO" id="GO:0035438">
    <property type="term" value="F:cyclic-di-GMP binding"/>
    <property type="evidence" value="ECO:0007669"/>
    <property type="project" value="InterPro"/>
</dbReference>
<dbReference type="EMBL" id="CACRTV010000088">
    <property type="protein sequence ID" value="VYU68510.1"/>
    <property type="molecule type" value="Genomic_DNA"/>
</dbReference>
<evidence type="ECO:0000313" key="3">
    <source>
        <dbReference type="EMBL" id="VYU68510.1"/>
    </source>
</evidence>
<dbReference type="Pfam" id="PF12945">
    <property type="entry name" value="PilZNR"/>
    <property type="match status" value="1"/>
</dbReference>
<keyword evidence="3" id="KW-0282">Flagellum</keyword>
<reference evidence="3" key="1">
    <citation type="submission" date="2019-11" db="EMBL/GenBank/DDBJ databases">
        <authorList>
            <person name="Feng L."/>
        </authorList>
    </citation>
    <scope>NUCLEOTIDE SEQUENCE</scope>
    <source>
        <strain evidence="3">CParaputrificumLFYP93</strain>
    </source>
</reference>
<evidence type="ECO:0000259" key="2">
    <source>
        <dbReference type="Pfam" id="PF12945"/>
    </source>
</evidence>
<gene>
    <name evidence="3" type="primary">ycgR</name>
    <name evidence="3" type="ORF">CPLFYP93_03351</name>
</gene>
<proteinExistence type="predicted"/>
<organism evidence="3">
    <name type="scientific">Clostridium paraputrificum</name>
    <dbReference type="NCBI Taxonomy" id="29363"/>
    <lineage>
        <taxon>Bacteria</taxon>
        <taxon>Bacillati</taxon>
        <taxon>Bacillota</taxon>
        <taxon>Clostridia</taxon>
        <taxon>Eubacteriales</taxon>
        <taxon>Clostridiaceae</taxon>
        <taxon>Clostridium</taxon>
    </lineage>
</organism>
<dbReference type="RefSeq" id="WP_156563317.1">
    <property type="nucleotide sequence ID" value="NZ_CACRTV010000088.1"/>
</dbReference>
<name>A0A6N3GWW0_9CLOT</name>
<keyword evidence="3" id="KW-0966">Cell projection</keyword>
<dbReference type="InterPro" id="IPR009926">
    <property type="entry name" value="T3SS_YcgR_PilZN"/>
</dbReference>
<dbReference type="SUPFAM" id="SSF141371">
    <property type="entry name" value="PilZ domain-like"/>
    <property type="match status" value="1"/>
</dbReference>
<dbReference type="Pfam" id="PF07238">
    <property type="entry name" value="PilZ"/>
    <property type="match status" value="1"/>
</dbReference>
<dbReference type="Gene3D" id="2.40.10.220">
    <property type="entry name" value="predicted glycosyltransferase like domains"/>
    <property type="match status" value="1"/>
</dbReference>